<dbReference type="InterPro" id="IPR058330">
    <property type="entry name" value="DUF8017"/>
</dbReference>
<sequence length="153" mass="16497">MTFHPIGEITQAQSPGGPPLRTPLSLAHLGTTGRNGVDIDTVAQEWVHKADLIFSDKQGTHATIAYREPTHFTISGRPAVRYTVTATNIPPDNECDPSSATFDIVATPGYATAEVMIFLIQSDQGHPESLDKAAIDQIISTIRKSETTDATVR</sequence>
<gene>
    <name evidence="3" type="ORF">FNL38_1021130</name>
</gene>
<accession>A0A652YVR6</accession>
<evidence type="ECO:0000256" key="1">
    <source>
        <dbReference type="SAM" id="MobiDB-lite"/>
    </source>
</evidence>
<name>A0A652YVR6_NOCGL</name>
<evidence type="ECO:0000313" key="3">
    <source>
        <dbReference type="EMBL" id="TYQ06986.1"/>
    </source>
</evidence>
<reference evidence="3" key="1">
    <citation type="submission" date="2019-07" db="EMBL/GenBank/DDBJ databases">
        <title>Genomic Encyclopedia of Type Strains, Phase IV (KMG-IV): sequencing the most valuable type-strain genomes for metagenomic binning, comparative biology and taxonomic classification.</title>
        <authorList>
            <person name="Goeker M."/>
        </authorList>
    </citation>
    <scope>NUCLEOTIDE SEQUENCE</scope>
    <source>
        <strain evidence="3">DSM 44596</strain>
    </source>
</reference>
<feature type="region of interest" description="Disordered" evidence="1">
    <location>
        <begin position="1"/>
        <end position="21"/>
    </location>
</feature>
<organism evidence="3">
    <name type="scientific">Nocardia globerula</name>
    <dbReference type="NCBI Taxonomy" id="1818"/>
    <lineage>
        <taxon>Bacteria</taxon>
        <taxon>Bacillati</taxon>
        <taxon>Actinomycetota</taxon>
        <taxon>Actinomycetes</taxon>
        <taxon>Mycobacteriales</taxon>
        <taxon>Nocardiaceae</taxon>
        <taxon>Nocardia</taxon>
    </lineage>
</organism>
<dbReference type="Pfam" id="PF26056">
    <property type="entry name" value="DUF8017"/>
    <property type="match status" value="1"/>
</dbReference>
<evidence type="ECO:0000259" key="2">
    <source>
        <dbReference type="Pfam" id="PF26056"/>
    </source>
</evidence>
<proteinExistence type="predicted"/>
<protein>
    <recommendedName>
        <fullName evidence="2">DUF8017 domain-containing protein</fullName>
    </recommendedName>
</protein>
<dbReference type="AlphaFoldDB" id="A0A652YVR6"/>
<feature type="domain" description="DUF8017" evidence="2">
    <location>
        <begin position="25"/>
        <end position="145"/>
    </location>
</feature>
<comment type="caution">
    <text evidence="3">The sequence shown here is derived from an EMBL/GenBank/DDBJ whole genome shotgun (WGS) entry which is preliminary data.</text>
</comment>
<dbReference type="EMBL" id="VNIQ01000002">
    <property type="protein sequence ID" value="TYQ06986.1"/>
    <property type="molecule type" value="Genomic_DNA"/>
</dbReference>